<keyword evidence="11" id="KW-1185">Reference proteome</keyword>
<evidence type="ECO:0000313" key="12">
    <source>
        <dbReference type="WBParaSite" id="TCONS_00016059.p1"/>
    </source>
</evidence>
<dbReference type="Proteomes" id="UP000035681">
    <property type="component" value="Unplaced"/>
</dbReference>
<feature type="transmembrane region" description="Helical" evidence="9">
    <location>
        <begin position="658"/>
        <end position="677"/>
    </location>
</feature>
<dbReference type="Pfam" id="PF03820">
    <property type="entry name" value="SFXNs"/>
    <property type="match status" value="1"/>
</dbReference>
<name>A0AAF5DNN9_STRER</name>
<evidence type="ECO:0000256" key="7">
    <source>
        <dbReference type="ARBA" id="ARBA00023128"/>
    </source>
</evidence>
<reference evidence="12" key="1">
    <citation type="submission" date="2024-02" db="UniProtKB">
        <authorList>
            <consortium name="WormBaseParasite"/>
        </authorList>
    </citation>
    <scope>IDENTIFICATION</scope>
</reference>
<dbReference type="AlphaFoldDB" id="A0AAF5DNN9"/>
<accession>A0AAF5DNN9</accession>
<evidence type="ECO:0000256" key="5">
    <source>
        <dbReference type="ARBA" id="ARBA00022970"/>
    </source>
</evidence>
<feature type="domain" description="Sugar phosphate transporter" evidence="10">
    <location>
        <begin position="383"/>
        <end position="675"/>
    </location>
</feature>
<dbReference type="SUPFAM" id="SSF103481">
    <property type="entry name" value="Multidrug resistance efflux transporter EmrE"/>
    <property type="match status" value="2"/>
</dbReference>
<evidence type="ECO:0000256" key="1">
    <source>
        <dbReference type="ARBA" id="ARBA00004225"/>
    </source>
</evidence>
<proteinExistence type="inferred from homology"/>
<evidence type="ECO:0000256" key="9">
    <source>
        <dbReference type="SAM" id="Phobius"/>
    </source>
</evidence>
<evidence type="ECO:0000313" key="11">
    <source>
        <dbReference type="Proteomes" id="UP000035681"/>
    </source>
</evidence>
<dbReference type="PANTHER" id="PTHR11153">
    <property type="entry name" value="SIDEROFLEXIN"/>
    <property type="match status" value="1"/>
</dbReference>
<dbReference type="InterPro" id="IPR004853">
    <property type="entry name" value="Sugar_P_trans_dom"/>
</dbReference>
<feature type="transmembrane region" description="Helical" evidence="9">
    <location>
        <begin position="476"/>
        <end position="497"/>
    </location>
</feature>
<keyword evidence="5" id="KW-0029">Amino-acid transport</keyword>
<dbReference type="WBParaSite" id="TCONS_00016059.p1">
    <property type="protein sequence ID" value="TCONS_00016059.p1"/>
    <property type="gene ID" value="XLOC_010663"/>
</dbReference>
<dbReference type="GO" id="GO:0015075">
    <property type="term" value="F:monoatomic ion transmembrane transporter activity"/>
    <property type="evidence" value="ECO:0007669"/>
    <property type="project" value="InterPro"/>
</dbReference>
<sequence length="708" mass="80501">YLILQQMFFNCLIIMEKKSFIRQRKVLVIFFLIEIMSSETIFGFPKYPKFDISSQRFPQDTFFGRYLHYLDVIDPRTLLVSDEKLKKCTKLLNDYKSGLVKNVSDKELWEAKKVCNAILHPDTGEKIFSPFRMAGFVPYGWITVTGMLLPNPTWPQIIFWQWMNQSHNAAVNYANRNSTNPQPTSVYVKAYTVAVSTAVGISTALTYAIKKSNNLDPIKKLIIQRFVPLPACSLASTFNILAMRLPEIESGIDVYDKNGNVIGTSKIAAKRAVFETASTRAFLPIPLLLAPPCIMPFIEKYKFMKNKRISLFVNAIVCTLSFAASLPVALALFPQESKINTIDLEDEIRKKTTSKILYYNKGIFNSILPTTVLSTKFFNEIYIIITFLIWWGCSACGNIINKYVLNDYPYPLSVAMNSLLNSMLYSSLLVYISKTTTNSFKHKSINYTIRWLLPFALGKALAVISTYFGLLKVSISYAQTVKCTMPIFTVIIARIFLNEKQSKKIYLSLFPIIAGVVLCTFTEINFDELGLIASLTSTSLYSFMNVLAKKILEDTSVNPLQLLSLNSKMAFCLCFPLWFYNEGILFLSNNSKELNYIQPDFKFAFLLFGSGFISFIQNFCAFTLIHHLTALSYSIANTSKRIIVISSSIFFFQNNITLLNVLGMSLSITGVAFYNRIKHIQGKRKNKFFKLQSEYEENFPNGLTGELK</sequence>
<keyword evidence="8 9" id="KW-0472">Membrane</keyword>
<keyword evidence="6 9" id="KW-1133">Transmembrane helix</keyword>
<evidence type="ECO:0000256" key="8">
    <source>
        <dbReference type="ARBA" id="ARBA00023136"/>
    </source>
</evidence>
<dbReference type="NCBIfam" id="TIGR00798">
    <property type="entry name" value="mtc"/>
    <property type="match status" value="1"/>
</dbReference>
<feature type="transmembrane region" description="Helical" evidence="9">
    <location>
        <begin position="504"/>
        <end position="524"/>
    </location>
</feature>
<dbReference type="PANTHER" id="PTHR11153:SF6">
    <property type="entry name" value="SIDEROFLEXIN-5"/>
    <property type="match status" value="1"/>
</dbReference>
<feature type="transmembrane region" description="Helical" evidence="9">
    <location>
        <begin position="381"/>
        <end position="400"/>
    </location>
</feature>
<dbReference type="Pfam" id="PF03151">
    <property type="entry name" value="TPT"/>
    <property type="match status" value="1"/>
</dbReference>
<evidence type="ECO:0000256" key="2">
    <source>
        <dbReference type="ARBA" id="ARBA00005974"/>
    </source>
</evidence>
<comment type="subcellular location">
    <subcellularLocation>
        <location evidence="1">Mitochondrion membrane</location>
        <topology evidence="1">Multi-pass membrane protein</topology>
    </subcellularLocation>
</comment>
<organism evidence="11 12">
    <name type="scientific">Strongyloides stercoralis</name>
    <name type="common">Threadworm</name>
    <dbReference type="NCBI Taxonomy" id="6248"/>
    <lineage>
        <taxon>Eukaryota</taxon>
        <taxon>Metazoa</taxon>
        <taxon>Ecdysozoa</taxon>
        <taxon>Nematoda</taxon>
        <taxon>Chromadorea</taxon>
        <taxon>Rhabditida</taxon>
        <taxon>Tylenchina</taxon>
        <taxon>Panagrolaimomorpha</taxon>
        <taxon>Strongyloidoidea</taxon>
        <taxon>Strongyloididae</taxon>
        <taxon>Strongyloides</taxon>
    </lineage>
</organism>
<dbReference type="InterPro" id="IPR004686">
    <property type="entry name" value="Mtc"/>
</dbReference>
<evidence type="ECO:0000259" key="10">
    <source>
        <dbReference type="Pfam" id="PF03151"/>
    </source>
</evidence>
<keyword evidence="4 9" id="KW-0812">Transmembrane</keyword>
<evidence type="ECO:0000256" key="3">
    <source>
        <dbReference type="ARBA" id="ARBA00022448"/>
    </source>
</evidence>
<feature type="transmembrane region" description="Helical" evidence="9">
    <location>
        <begin position="311"/>
        <end position="333"/>
    </location>
</feature>
<dbReference type="GO" id="GO:0005743">
    <property type="term" value="C:mitochondrial inner membrane"/>
    <property type="evidence" value="ECO:0007669"/>
    <property type="project" value="TreeGrafter"/>
</dbReference>
<comment type="similarity">
    <text evidence="2">Belongs to the sideroflexin family.</text>
</comment>
<dbReference type="GO" id="GO:0006865">
    <property type="term" value="P:amino acid transport"/>
    <property type="evidence" value="ECO:0007669"/>
    <property type="project" value="UniProtKB-KW"/>
</dbReference>
<feature type="transmembrane region" description="Helical" evidence="9">
    <location>
        <begin position="601"/>
        <end position="624"/>
    </location>
</feature>
<feature type="transmembrane region" description="Helical" evidence="9">
    <location>
        <begin position="281"/>
        <end position="299"/>
    </location>
</feature>
<evidence type="ECO:0000256" key="6">
    <source>
        <dbReference type="ARBA" id="ARBA00022989"/>
    </source>
</evidence>
<protein>
    <submittedName>
        <fullName evidence="12">Sidoreflexin</fullName>
    </submittedName>
</protein>
<feature type="transmembrane region" description="Helical" evidence="9">
    <location>
        <begin position="451"/>
        <end position="470"/>
    </location>
</feature>
<dbReference type="InterPro" id="IPR037185">
    <property type="entry name" value="EmrE-like"/>
</dbReference>
<dbReference type="GO" id="GO:1990542">
    <property type="term" value="P:mitochondrial transmembrane transport"/>
    <property type="evidence" value="ECO:0007669"/>
    <property type="project" value="TreeGrafter"/>
</dbReference>
<keyword evidence="3" id="KW-0813">Transport</keyword>
<evidence type="ECO:0000256" key="4">
    <source>
        <dbReference type="ARBA" id="ARBA00022692"/>
    </source>
</evidence>
<feature type="transmembrane region" description="Helical" evidence="9">
    <location>
        <begin position="560"/>
        <end position="581"/>
    </location>
</feature>
<keyword evidence="7" id="KW-0496">Mitochondrion</keyword>